<protein>
    <submittedName>
        <fullName evidence="5">Unconventional prefoldin RPB5 interactor</fullName>
    </submittedName>
</protein>
<evidence type="ECO:0000256" key="2">
    <source>
        <dbReference type="ARBA" id="ARBA00023242"/>
    </source>
</evidence>
<dbReference type="SUPFAM" id="SSF46579">
    <property type="entry name" value="Prefoldin"/>
    <property type="match status" value="1"/>
</dbReference>
<dbReference type="GO" id="GO:0003682">
    <property type="term" value="F:chromatin binding"/>
    <property type="evidence" value="ECO:0000318"/>
    <property type="project" value="GO_Central"/>
</dbReference>
<dbReference type="PANTHER" id="PTHR15111:SF0">
    <property type="entry name" value="UNCONVENTIONAL PREFOLDIN RPB5 INTERACTOR 1"/>
    <property type="match status" value="1"/>
</dbReference>
<dbReference type="GO" id="GO:0005634">
    <property type="term" value="C:nucleus"/>
    <property type="evidence" value="ECO:0007669"/>
    <property type="project" value="UniProtKB-SubCell"/>
</dbReference>
<keyword evidence="2" id="KW-0539">Nucleus</keyword>
<dbReference type="InterPro" id="IPR009053">
    <property type="entry name" value="Prefoldin"/>
</dbReference>
<evidence type="ECO:0000256" key="4">
    <source>
        <dbReference type="SAM" id="MobiDB-lite"/>
    </source>
</evidence>
<dbReference type="GO" id="GO:0019212">
    <property type="term" value="F:phosphatase inhibitor activity"/>
    <property type="evidence" value="ECO:0000318"/>
    <property type="project" value="GO_Central"/>
</dbReference>
<dbReference type="GO" id="GO:0000122">
    <property type="term" value="P:negative regulation of transcription by RNA polymerase II"/>
    <property type="evidence" value="ECO:0000318"/>
    <property type="project" value="GO_Central"/>
</dbReference>
<reference evidence="5" key="3">
    <citation type="submission" date="2025-09" db="UniProtKB">
        <authorList>
            <consortium name="Ensembl"/>
        </authorList>
    </citation>
    <scope>IDENTIFICATION</scope>
</reference>
<feature type="compositionally biased region" description="Polar residues" evidence="4">
    <location>
        <begin position="223"/>
        <end position="236"/>
    </location>
</feature>
<feature type="region of interest" description="Disordered" evidence="4">
    <location>
        <begin position="172"/>
        <end position="278"/>
    </location>
</feature>
<dbReference type="GO" id="GO:0042771">
    <property type="term" value="P:intrinsic apoptotic signaling pathway in response to DNA damage by p53 class mediator"/>
    <property type="evidence" value="ECO:0000318"/>
    <property type="project" value="GO_Central"/>
</dbReference>
<dbReference type="GO" id="GO:0003714">
    <property type="term" value="F:transcription corepressor activity"/>
    <property type="evidence" value="ECO:0000318"/>
    <property type="project" value="GO_Central"/>
</dbReference>
<evidence type="ECO:0000313" key="5">
    <source>
        <dbReference type="Ensembl" id="ENSCINP00000032452.1"/>
    </source>
</evidence>
<organism evidence="5 6">
    <name type="scientific">Ciona intestinalis</name>
    <name type="common">Transparent sea squirt</name>
    <name type="synonym">Ascidia intestinalis</name>
    <dbReference type="NCBI Taxonomy" id="7719"/>
    <lineage>
        <taxon>Eukaryota</taxon>
        <taxon>Metazoa</taxon>
        <taxon>Chordata</taxon>
        <taxon>Tunicata</taxon>
        <taxon>Ascidiacea</taxon>
        <taxon>Phlebobranchia</taxon>
        <taxon>Cionidae</taxon>
        <taxon>Ciona</taxon>
    </lineage>
</organism>
<dbReference type="Ensembl" id="ENSCINT00000035598.1">
    <property type="protein sequence ID" value="ENSCINP00000032452.1"/>
    <property type="gene ID" value="ENSCING00000024164.1"/>
</dbReference>
<name>H2XS18_CIOIN</name>
<dbReference type="InterPro" id="IPR052255">
    <property type="entry name" value="RNA_pol_II_subunit5-mediator"/>
</dbReference>
<feature type="compositionally biased region" description="Basic and acidic residues" evidence="4">
    <location>
        <begin position="107"/>
        <end position="123"/>
    </location>
</feature>
<dbReference type="InParanoid" id="H2XS18"/>
<proteinExistence type="inferred from homology"/>
<reference evidence="6" key="1">
    <citation type="journal article" date="2002" name="Science">
        <title>The draft genome of Ciona intestinalis: insights into chordate and vertebrate origins.</title>
        <authorList>
            <person name="Dehal P."/>
            <person name="Satou Y."/>
            <person name="Campbell R.K."/>
            <person name="Chapman J."/>
            <person name="Degnan B."/>
            <person name="De Tomaso A."/>
            <person name="Davidson B."/>
            <person name="Di Gregorio A."/>
            <person name="Gelpke M."/>
            <person name="Goodstein D.M."/>
            <person name="Harafuji N."/>
            <person name="Hastings K.E."/>
            <person name="Ho I."/>
            <person name="Hotta K."/>
            <person name="Huang W."/>
            <person name="Kawashima T."/>
            <person name="Lemaire P."/>
            <person name="Martinez D."/>
            <person name="Meinertzhagen I.A."/>
            <person name="Necula S."/>
            <person name="Nonaka M."/>
            <person name="Putnam N."/>
            <person name="Rash S."/>
            <person name="Saiga H."/>
            <person name="Satake M."/>
            <person name="Terry A."/>
            <person name="Yamada L."/>
            <person name="Wang H.G."/>
            <person name="Awazu S."/>
            <person name="Azumi K."/>
            <person name="Boore J."/>
            <person name="Branno M."/>
            <person name="Chin-Bow S."/>
            <person name="DeSantis R."/>
            <person name="Doyle S."/>
            <person name="Francino P."/>
            <person name="Keys D.N."/>
            <person name="Haga S."/>
            <person name="Hayashi H."/>
            <person name="Hino K."/>
            <person name="Imai K.S."/>
            <person name="Inaba K."/>
            <person name="Kano S."/>
            <person name="Kobayashi K."/>
            <person name="Kobayashi M."/>
            <person name="Lee B.I."/>
            <person name="Makabe K.W."/>
            <person name="Manohar C."/>
            <person name="Matassi G."/>
            <person name="Medina M."/>
            <person name="Mochizuki Y."/>
            <person name="Mount S."/>
            <person name="Morishita T."/>
            <person name="Miura S."/>
            <person name="Nakayama A."/>
            <person name="Nishizaka S."/>
            <person name="Nomoto H."/>
            <person name="Ohta F."/>
            <person name="Oishi K."/>
            <person name="Rigoutsos I."/>
            <person name="Sano M."/>
            <person name="Sasaki A."/>
            <person name="Sasakura Y."/>
            <person name="Shoguchi E."/>
            <person name="Shin-i T."/>
            <person name="Spagnuolo A."/>
            <person name="Stainier D."/>
            <person name="Suzuki M.M."/>
            <person name="Tassy O."/>
            <person name="Takatori N."/>
            <person name="Tokuoka M."/>
            <person name="Yagi K."/>
            <person name="Yoshizaki F."/>
            <person name="Wada S."/>
            <person name="Zhang C."/>
            <person name="Hyatt P.D."/>
            <person name="Larimer F."/>
            <person name="Detter C."/>
            <person name="Doggett N."/>
            <person name="Glavina T."/>
            <person name="Hawkins T."/>
            <person name="Richardson P."/>
            <person name="Lucas S."/>
            <person name="Kohara Y."/>
            <person name="Levine M."/>
            <person name="Satoh N."/>
            <person name="Rokhsar D.S."/>
        </authorList>
    </citation>
    <scope>NUCLEOTIDE SEQUENCE [LARGE SCALE GENOMIC DNA]</scope>
</reference>
<keyword evidence="6" id="KW-1185">Reference proteome</keyword>
<accession>H2XS18</accession>
<feature type="compositionally biased region" description="Low complexity" evidence="4">
    <location>
        <begin position="208"/>
        <end position="222"/>
    </location>
</feature>
<dbReference type="CDD" id="cd23159">
    <property type="entry name" value="Prefoldin_URI1"/>
    <property type="match status" value="1"/>
</dbReference>
<comment type="similarity">
    <text evidence="3">Belongs to the RNA polymerase II subunit 5-mediating protein family.</text>
</comment>
<dbReference type="Gene3D" id="1.10.287.370">
    <property type="match status" value="1"/>
</dbReference>
<dbReference type="InterPro" id="IPR004127">
    <property type="entry name" value="Prefoldin_subunit_alpha"/>
</dbReference>
<dbReference type="GeneTree" id="ENSGT00390000002362"/>
<dbReference type="STRING" id="7719.ENSCINP00000032452"/>
<dbReference type="OMA" id="EVTCKQG"/>
<dbReference type="PANTHER" id="PTHR15111">
    <property type="entry name" value="RNA POLYMERASE II SUBUNIT 5-MEDIATING PROTEIN NNX3"/>
    <property type="match status" value="1"/>
</dbReference>
<reference evidence="5" key="2">
    <citation type="submission" date="2025-08" db="UniProtKB">
        <authorList>
            <consortium name="Ensembl"/>
        </authorList>
    </citation>
    <scope>IDENTIFICATION</scope>
</reference>
<dbReference type="HOGENOM" id="CLU_062317_0_0_1"/>
<dbReference type="GO" id="GO:2001243">
    <property type="term" value="P:negative regulation of intrinsic apoptotic signaling pathway"/>
    <property type="evidence" value="ECO:0000318"/>
    <property type="project" value="GO_Central"/>
</dbReference>
<dbReference type="Proteomes" id="UP000008144">
    <property type="component" value="Unassembled WGS sequence"/>
</dbReference>
<evidence type="ECO:0000256" key="1">
    <source>
        <dbReference type="ARBA" id="ARBA00004123"/>
    </source>
</evidence>
<evidence type="ECO:0000256" key="3">
    <source>
        <dbReference type="ARBA" id="ARBA00038295"/>
    </source>
</evidence>
<feature type="region of interest" description="Disordered" evidence="4">
    <location>
        <begin position="107"/>
        <end position="126"/>
    </location>
</feature>
<evidence type="ECO:0000313" key="6">
    <source>
        <dbReference type="Proteomes" id="UP000008144"/>
    </source>
</evidence>
<dbReference type="AlphaFoldDB" id="H2XS18"/>
<comment type="subcellular location">
    <subcellularLocation>
        <location evidence="1">Nucleus</location>
    </subcellularLocation>
</comment>
<sequence>MSHDVMVPFGPLAFSPGKLIHTNELLVHLGDSWFAEVTCKQGLKIIDHRLAAVDKNIEDIGFTVKNFKKKSEFSQHLNNDGDKNAVEIKEEVSNQYLHPSRRKRISRVKEKSPVRSKVVDRNPTKPPIVDEGIKEKCFNDGAFMSRLDELEKFEEEEDRLLLESNLLEDNENPDVRIQTSTSDSKKRVSWSSKVIQGHDADSDDSDDVTNTTTIKITHTNVTSHPSNSKQGTSDITSPADIGRKTSEPKSILKPTSSGPKPESNDSNPILPDRSQISNITTVRTAERKFDVVISDYVQEHKETIKQPVVPITKRPVSKFKSSRIK</sequence>
<gene>
    <name evidence="5" type="primary">LOC100176104</name>
</gene>
<dbReference type="Pfam" id="PF02996">
    <property type="entry name" value="Prefoldin"/>
    <property type="match status" value="1"/>
</dbReference>